<evidence type="ECO:0000313" key="8">
    <source>
        <dbReference type="Proteomes" id="UP001501563"/>
    </source>
</evidence>
<keyword evidence="3" id="KW-0732">Signal</keyword>
<dbReference type="EC" id="3.2.1.51" evidence="2"/>
<evidence type="ECO:0000256" key="2">
    <source>
        <dbReference type="ARBA" id="ARBA00012662"/>
    </source>
</evidence>
<organism evidence="7 8">
    <name type="scientific">Streptomyces lannensis</name>
    <dbReference type="NCBI Taxonomy" id="766498"/>
    <lineage>
        <taxon>Bacteria</taxon>
        <taxon>Bacillati</taxon>
        <taxon>Actinomycetota</taxon>
        <taxon>Actinomycetes</taxon>
        <taxon>Kitasatosporales</taxon>
        <taxon>Streptomycetaceae</taxon>
        <taxon>Streptomyces</taxon>
    </lineage>
</organism>
<comment type="caution">
    <text evidence="7">The sequence shown here is derived from an EMBL/GenBank/DDBJ whole genome shotgun (WGS) entry which is preliminary data.</text>
</comment>
<dbReference type="PANTHER" id="PTHR10030">
    <property type="entry name" value="ALPHA-L-FUCOSIDASE"/>
    <property type="match status" value="1"/>
</dbReference>
<evidence type="ECO:0000256" key="3">
    <source>
        <dbReference type="ARBA" id="ARBA00022729"/>
    </source>
</evidence>
<comment type="similarity">
    <text evidence="1">Belongs to the glycosyl hydrolase 29 family.</text>
</comment>
<gene>
    <name evidence="7" type="ORF">GCM10022207_00810</name>
</gene>
<dbReference type="Gene3D" id="2.60.120.260">
    <property type="entry name" value="Galactose-binding domain-like"/>
    <property type="match status" value="1"/>
</dbReference>
<dbReference type="SUPFAM" id="SSF49785">
    <property type="entry name" value="Galactose-binding domain-like"/>
    <property type="match status" value="1"/>
</dbReference>
<keyword evidence="5" id="KW-0326">Glycosidase</keyword>
<dbReference type="InterPro" id="IPR008979">
    <property type="entry name" value="Galactose-bd-like_sf"/>
</dbReference>
<dbReference type="SUPFAM" id="SSF51445">
    <property type="entry name" value="(Trans)glycosidases"/>
    <property type="match status" value="1"/>
</dbReference>
<evidence type="ECO:0000259" key="6">
    <source>
        <dbReference type="PROSITE" id="PS50022"/>
    </source>
</evidence>
<protein>
    <recommendedName>
        <fullName evidence="2">alpha-L-fucosidase</fullName>
        <ecNumber evidence="2">3.2.1.51</ecNumber>
    </recommendedName>
</protein>
<evidence type="ECO:0000256" key="5">
    <source>
        <dbReference type="ARBA" id="ARBA00023295"/>
    </source>
</evidence>
<proteinExistence type="inferred from homology"/>
<dbReference type="InterPro" id="IPR000421">
    <property type="entry name" value="FA58C"/>
</dbReference>
<dbReference type="SMART" id="SM00812">
    <property type="entry name" value="Alpha_L_fucos"/>
    <property type="match status" value="1"/>
</dbReference>
<dbReference type="InterPro" id="IPR000933">
    <property type="entry name" value="Glyco_hydro_29"/>
</dbReference>
<reference evidence="8" key="1">
    <citation type="journal article" date="2019" name="Int. J. Syst. Evol. Microbiol.">
        <title>The Global Catalogue of Microorganisms (GCM) 10K type strain sequencing project: providing services to taxonomists for standard genome sequencing and annotation.</title>
        <authorList>
            <consortium name="The Broad Institute Genomics Platform"/>
            <consortium name="The Broad Institute Genome Sequencing Center for Infectious Disease"/>
            <person name="Wu L."/>
            <person name="Ma J."/>
        </authorList>
    </citation>
    <scope>NUCLEOTIDE SEQUENCE [LARGE SCALE GENOMIC DNA]</scope>
    <source>
        <strain evidence="8">JCM 16578</strain>
    </source>
</reference>
<name>A0ABP7JFW8_9ACTN</name>
<dbReference type="InterPro" id="IPR017853">
    <property type="entry name" value="GH"/>
</dbReference>
<dbReference type="Proteomes" id="UP001501563">
    <property type="component" value="Unassembled WGS sequence"/>
</dbReference>
<accession>A0ABP7JFW8</accession>
<dbReference type="Gene3D" id="3.20.20.80">
    <property type="entry name" value="Glycosidases"/>
    <property type="match status" value="1"/>
</dbReference>
<dbReference type="PROSITE" id="PS50022">
    <property type="entry name" value="FA58C_3"/>
    <property type="match status" value="1"/>
</dbReference>
<evidence type="ECO:0000256" key="4">
    <source>
        <dbReference type="ARBA" id="ARBA00022801"/>
    </source>
</evidence>
<keyword evidence="8" id="KW-1185">Reference proteome</keyword>
<keyword evidence="4" id="KW-0378">Hydrolase</keyword>
<evidence type="ECO:0000313" key="7">
    <source>
        <dbReference type="EMBL" id="GAA3844186.1"/>
    </source>
</evidence>
<dbReference type="InterPro" id="IPR006311">
    <property type="entry name" value="TAT_signal"/>
</dbReference>
<evidence type="ECO:0000256" key="1">
    <source>
        <dbReference type="ARBA" id="ARBA00007951"/>
    </source>
</evidence>
<dbReference type="Pfam" id="PF01120">
    <property type="entry name" value="Alpha_L_fucos"/>
    <property type="match status" value="1"/>
</dbReference>
<dbReference type="InterPro" id="IPR057739">
    <property type="entry name" value="Glyco_hydro_29_N"/>
</dbReference>
<dbReference type="EMBL" id="BAAAZA010000001">
    <property type="protein sequence ID" value="GAA3844186.1"/>
    <property type="molecule type" value="Genomic_DNA"/>
</dbReference>
<dbReference type="PROSITE" id="PS51318">
    <property type="entry name" value="TAT"/>
    <property type="match status" value="1"/>
</dbReference>
<feature type="domain" description="F5/8 type C" evidence="6">
    <location>
        <begin position="453"/>
        <end position="593"/>
    </location>
</feature>
<sequence length="624" mass="69299">MGDEAMTSRREVLKATGALMGATVLTGALSESWTASAAPRGADRPGALPSYLPEGLYNRRQRWLRSASAGLFLHWGMRTFPGYTDAASWEDAITGGGWDPNYWVDEARKLHASYLVLASFHSRLGYSRAWPSKIPGSASTKRDFLGELIAAAKAKGLHVILYMTDDPQWHAEGGHEQLDSAAYSAYKGKQVDLTTRPGFGEYSFDNFVEIMNNYPDLSGFWIDNDNEYWEQNGLYALIRQRRPSWLLSNNNEDTPIMDTVSNEQKVGMVPPYDYPAAVWTPMPRLTEACYKLPSKGQWWFDGSDSTVDHGLNVGRFITNAGSSIKSLMAETAQVNGRFPANQEAFNNFLASYLPAIRESIDDTVGGGYMYGGLQPGAWNDGAYGVITISKKDPFLQYVHVTTPPTTGILTIRDNGYKIVRVTEFRSGKRLPFEQKDGRVTISGIATWDPYDTVLRVDTAAREGLYPQRQITSTASAAADGFPATGLTDGSFLTWWDSGEALPVSVTLDLGRRLPVSFLAINQREWSPTYNRETFGRKEDSARIKDYEVYVSDDGKEWGAPILTGVLESARGVRFIDLDVPRTRYVRLAVNTTWAAATVPAFYQKLGIDEVRVGWRSPVGHDHVD</sequence>
<dbReference type="PANTHER" id="PTHR10030:SF37">
    <property type="entry name" value="ALPHA-L-FUCOSIDASE-RELATED"/>
    <property type="match status" value="1"/>
</dbReference>